<keyword evidence="7 12" id="KW-0378">Hydrolase</keyword>
<gene>
    <name evidence="13" type="ORF">BP5796_10242</name>
</gene>
<keyword evidence="14" id="KW-1185">Reference proteome</keyword>
<dbReference type="EC" id="3.1.1.74" evidence="3 12"/>
<evidence type="ECO:0000256" key="10">
    <source>
        <dbReference type="PIRSR" id="PIRSR611150-1"/>
    </source>
</evidence>
<evidence type="ECO:0000313" key="14">
    <source>
        <dbReference type="Proteomes" id="UP000256328"/>
    </source>
</evidence>
<comment type="catalytic activity">
    <reaction evidence="9 12">
        <text>cutin + H2O = cutin monomers.</text>
        <dbReference type="EC" id="3.1.1.74"/>
    </reaction>
</comment>
<feature type="signal peptide" evidence="12">
    <location>
        <begin position="1"/>
        <end position="18"/>
    </location>
</feature>
<dbReference type="Gene3D" id="3.40.50.1820">
    <property type="entry name" value="alpha/beta hydrolase"/>
    <property type="match status" value="1"/>
</dbReference>
<feature type="disulfide bond" evidence="11">
    <location>
        <begin position="178"/>
        <end position="185"/>
    </location>
</feature>
<comment type="subcellular location">
    <subcellularLocation>
        <location evidence="1 12">Secreted</location>
    </subcellularLocation>
</comment>
<organism evidence="13 14">
    <name type="scientific">Coleophoma crateriformis</name>
    <dbReference type="NCBI Taxonomy" id="565419"/>
    <lineage>
        <taxon>Eukaryota</taxon>
        <taxon>Fungi</taxon>
        <taxon>Dikarya</taxon>
        <taxon>Ascomycota</taxon>
        <taxon>Pezizomycotina</taxon>
        <taxon>Leotiomycetes</taxon>
        <taxon>Helotiales</taxon>
        <taxon>Dermateaceae</taxon>
        <taxon>Coleophoma</taxon>
    </lineage>
</organism>
<name>A0A3D8QV59_9HELO</name>
<dbReference type="InterPro" id="IPR029058">
    <property type="entry name" value="AB_hydrolase_fold"/>
</dbReference>
<dbReference type="Pfam" id="PF01083">
    <property type="entry name" value="Cutinase"/>
    <property type="match status" value="1"/>
</dbReference>
<evidence type="ECO:0000256" key="1">
    <source>
        <dbReference type="ARBA" id="ARBA00004613"/>
    </source>
</evidence>
<evidence type="ECO:0000256" key="3">
    <source>
        <dbReference type="ARBA" id="ARBA00013095"/>
    </source>
</evidence>
<feature type="active site" description="Nucleophile" evidence="10">
    <location>
        <position position="130"/>
    </location>
</feature>
<reference evidence="13 14" key="1">
    <citation type="journal article" date="2018" name="IMA Fungus">
        <title>IMA Genome-F 9: Draft genome sequence of Annulohypoxylon stygium, Aspergillus mulundensis, Berkeleyomyces basicola (syn. Thielaviopsis basicola), Ceratocystis smalleyi, two Cercospora beticola strains, Coleophoma cylindrospora, Fusarium fracticaudum, Phialophora cf. hyalina, and Morchella septimelata.</title>
        <authorList>
            <person name="Wingfield B.D."/>
            <person name="Bills G.F."/>
            <person name="Dong Y."/>
            <person name="Huang W."/>
            <person name="Nel W.J."/>
            <person name="Swalarsk-Parry B.S."/>
            <person name="Vaghefi N."/>
            <person name="Wilken P.M."/>
            <person name="An Z."/>
            <person name="de Beer Z.W."/>
            <person name="De Vos L."/>
            <person name="Chen L."/>
            <person name="Duong T.A."/>
            <person name="Gao Y."/>
            <person name="Hammerbacher A."/>
            <person name="Kikkert J.R."/>
            <person name="Li Y."/>
            <person name="Li H."/>
            <person name="Li K."/>
            <person name="Li Q."/>
            <person name="Liu X."/>
            <person name="Ma X."/>
            <person name="Naidoo K."/>
            <person name="Pethybridge S.J."/>
            <person name="Sun J."/>
            <person name="Steenkamp E.T."/>
            <person name="van der Nest M.A."/>
            <person name="van Wyk S."/>
            <person name="Wingfield M.J."/>
            <person name="Xiong C."/>
            <person name="Yue Q."/>
            <person name="Zhang X."/>
        </authorList>
    </citation>
    <scope>NUCLEOTIDE SEQUENCE [LARGE SCALE GENOMIC DNA]</scope>
    <source>
        <strain evidence="13 14">BP5796</strain>
    </source>
</reference>
<feature type="active site" evidence="10">
    <location>
        <position position="182"/>
    </location>
</feature>
<evidence type="ECO:0000256" key="9">
    <source>
        <dbReference type="ARBA" id="ARBA00034045"/>
    </source>
</evidence>
<dbReference type="EMBL" id="PDLN01000015">
    <property type="protein sequence ID" value="RDW65550.1"/>
    <property type="molecule type" value="Genomic_DNA"/>
</dbReference>
<dbReference type="Proteomes" id="UP000256328">
    <property type="component" value="Unassembled WGS sequence"/>
</dbReference>
<dbReference type="SUPFAM" id="SSF53474">
    <property type="entry name" value="alpha/beta-Hydrolases"/>
    <property type="match status" value="1"/>
</dbReference>
<evidence type="ECO:0000256" key="4">
    <source>
        <dbReference type="ARBA" id="ARBA00022487"/>
    </source>
</evidence>
<feature type="chain" id="PRO_5017494866" description="Cutinase" evidence="12">
    <location>
        <begin position="19"/>
        <end position="215"/>
    </location>
</feature>
<dbReference type="AlphaFoldDB" id="A0A3D8QV59"/>
<keyword evidence="5 12" id="KW-0964">Secreted</keyword>
<evidence type="ECO:0000256" key="11">
    <source>
        <dbReference type="PIRSR" id="PIRSR611150-2"/>
    </source>
</evidence>
<dbReference type="PANTHER" id="PTHR48250">
    <property type="entry name" value="CUTINASE 2-RELATED"/>
    <property type="match status" value="1"/>
</dbReference>
<dbReference type="PRINTS" id="PR00129">
    <property type="entry name" value="CUTINASE"/>
</dbReference>
<keyword evidence="4 12" id="KW-0719">Serine esterase</keyword>
<evidence type="ECO:0000313" key="13">
    <source>
        <dbReference type="EMBL" id="RDW65550.1"/>
    </source>
</evidence>
<keyword evidence="6 12" id="KW-0732">Signal</keyword>
<dbReference type="SMART" id="SM01110">
    <property type="entry name" value="Cutinase"/>
    <property type="match status" value="1"/>
</dbReference>
<dbReference type="PANTHER" id="PTHR48250:SF1">
    <property type="entry name" value="CUTINASE"/>
    <property type="match status" value="1"/>
</dbReference>
<evidence type="ECO:0000256" key="8">
    <source>
        <dbReference type="ARBA" id="ARBA00023157"/>
    </source>
</evidence>
<feature type="disulfide bond" evidence="11">
    <location>
        <begin position="44"/>
        <end position="119"/>
    </location>
</feature>
<evidence type="ECO:0000256" key="12">
    <source>
        <dbReference type="RuleBase" id="RU361263"/>
    </source>
</evidence>
<protein>
    <recommendedName>
        <fullName evidence="3 12">Cutinase</fullName>
        <ecNumber evidence="3 12">3.1.1.74</ecNumber>
    </recommendedName>
</protein>
<keyword evidence="8 11" id="KW-1015">Disulfide bond</keyword>
<evidence type="ECO:0000256" key="2">
    <source>
        <dbReference type="ARBA" id="ARBA00007534"/>
    </source>
</evidence>
<evidence type="ECO:0000256" key="7">
    <source>
        <dbReference type="ARBA" id="ARBA00022801"/>
    </source>
</evidence>
<dbReference type="OrthoDB" id="2975078at2759"/>
<dbReference type="GO" id="GO:0005576">
    <property type="term" value="C:extracellular region"/>
    <property type="evidence" value="ECO:0007669"/>
    <property type="project" value="UniProtKB-SubCell"/>
</dbReference>
<dbReference type="InterPro" id="IPR000675">
    <property type="entry name" value="Cutinase/axe"/>
</dbReference>
<dbReference type="GO" id="GO:0016052">
    <property type="term" value="P:carbohydrate catabolic process"/>
    <property type="evidence" value="ECO:0007669"/>
    <property type="project" value="TreeGrafter"/>
</dbReference>
<comment type="similarity">
    <text evidence="2 12">Belongs to the cutinase family.</text>
</comment>
<sequence length="215" mass="21455">MYFHASILGLLLATSSSAIPITEANRRQLGSSINESDLTSGVACKAVTVIFARGTTEMGNVGSVAGPPFFAALATDIGAGNLAVQGVNYAADIPGFLEGGDPTGSSSMAALVSQAQTQCPSTKIVLSGYSQGGQLVHNTAKTLTSAQTAAVAAVVIFGDPDNGEAVGSIPSSNVLIICHAGDDICAHGDSILAPHLTYGQDASTAASFVAKLVGS</sequence>
<evidence type="ECO:0000256" key="5">
    <source>
        <dbReference type="ARBA" id="ARBA00022525"/>
    </source>
</evidence>
<proteinExistence type="inferred from homology"/>
<evidence type="ECO:0000256" key="6">
    <source>
        <dbReference type="ARBA" id="ARBA00022729"/>
    </source>
</evidence>
<comment type="caution">
    <text evidence="13">The sequence shown here is derived from an EMBL/GenBank/DDBJ whole genome shotgun (WGS) entry which is preliminary data.</text>
</comment>
<dbReference type="InterPro" id="IPR043580">
    <property type="entry name" value="CUTINASE_1"/>
</dbReference>
<accession>A0A3D8QV59</accession>
<dbReference type="PROSITE" id="PS00155">
    <property type="entry name" value="CUTINASE_1"/>
    <property type="match status" value="1"/>
</dbReference>
<dbReference type="GO" id="GO:0050525">
    <property type="term" value="F:cutinase activity"/>
    <property type="evidence" value="ECO:0007669"/>
    <property type="project" value="UniProtKB-UniRule"/>
</dbReference>
<feature type="active site" description="Proton donor/acceptor" evidence="10">
    <location>
        <position position="195"/>
    </location>
</feature>
<dbReference type="InterPro" id="IPR011150">
    <property type="entry name" value="Cutinase_monf"/>
</dbReference>
<comment type="function">
    <text evidence="12">Catalyzes the hydrolysis of complex carboxylic polyesters found in the cell wall of plants. Degrades cutin, a macromolecule that forms the structure of the plant cuticle.</text>
</comment>